<evidence type="ECO:0000313" key="10">
    <source>
        <dbReference type="EMBL" id="KAK3101894.1"/>
    </source>
</evidence>
<dbReference type="AlphaFoldDB" id="A0AA89C5H4"/>
<dbReference type="GO" id="GO:0005783">
    <property type="term" value="C:endoplasmic reticulum"/>
    <property type="evidence" value="ECO:0007669"/>
    <property type="project" value="UniProtKB-SubCell"/>
</dbReference>
<evidence type="ECO:0000256" key="1">
    <source>
        <dbReference type="ARBA" id="ARBA00004555"/>
    </source>
</evidence>
<dbReference type="Pfam" id="PF04099">
    <property type="entry name" value="Sybindin"/>
    <property type="match status" value="1"/>
</dbReference>
<comment type="similarity">
    <text evidence="6">Belongs to the TRAPP small subunits family. TRAPPC4 subfamily.</text>
</comment>
<comment type="caution">
    <text evidence="10">The sequence shown here is derived from an EMBL/GenBank/DDBJ whole genome shotgun (WGS) entry which is preliminary data.</text>
</comment>
<comment type="subunit">
    <text evidence="9">Part of the multisubunit transport protein particle (TRAPP) complex.</text>
</comment>
<reference evidence="10" key="1">
    <citation type="submission" date="2019-08" db="EMBL/GenBank/DDBJ databases">
        <title>The improved chromosome-level genome for the pearl oyster Pinctada fucata martensii using PacBio sequencing and Hi-C.</title>
        <authorList>
            <person name="Zheng Z."/>
        </authorList>
    </citation>
    <scope>NUCLEOTIDE SEQUENCE</scope>
    <source>
        <strain evidence="10">ZZ-2019</strain>
        <tissue evidence="10">Adductor muscle</tissue>
    </source>
</reference>
<comment type="subcellular location">
    <subcellularLocation>
        <location evidence="9">Endoplasmic reticulum</location>
    </subcellularLocation>
    <subcellularLocation>
        <location evidence="9">Golgi apparatus</location>
        <location evidence="9">cis-Golgi network</location>
    </subcellularLocation>
    <subcellularLocation>
        <location evidence="1">Golgi apparatus</location>
    </subcellularLocation>
</comment>
<evidence type="ECO:0000256" key="5">
    <source>
        <dbReference type="ARBA" id="ARBA00023034"/>
    </source>
</evidence>
<evidence type="ECO:0000256" key="7">
    <source>
        <dbReference type="ARBA" id="ARBA00046052"/>
    </source>
</evidence>
<dbReference type="GO" id="GO:0005794">
    <property type="term" value="C:Golgi apparatus"/>
    <property type="evidence" value="ECO:0007669"/>
    <property type="project" value="UniProtKB-SubCell"/>
</dbReference>
<dbReference type="InterPro" id="IPR011012">
    <property type="entry name" value="Longin-like_dom_sf"/>
</dbReference>
<evidence type="ECO:0000256" key="2">
    <source>
        <dbReference type="ARBA" id="ARBA00022448"/>
    </source>
</evidence>
<evidence type="ECO:0000256" key="6">
    <source>
        <dbReference type="ARBA" id="ARBA00038179"/>
    </source>
</evidence>
<dbReference type="PANTHER" id="PTHR23249:SF15">
    <property type="entry name" value="TRAFFICKING PROTEIN PARTICLE COMPLEX SUBUNIT 4"/>
    <property type="match status" value="1"/>
</dbReference>
<keyword evidence="3 9" id="KW-0256">Endoplasmic reticulum</keyword>
<evidence type="ECO:0000256" key="9">
    <source>
        <dbReference type="RuleBase" id="RU366065"/>
    </source>
</evidence>
<dbReference type="InterPro" id="IPR007233">
    <property type="entry name" value="TRAPPC"/>
</dbReference>
<evidence type="ECO:0000256" key="8">
    <source>
        <dbReference type="ARBA" id="ARBA00046941"/>
    </source>
</evidence>
<dbReference type="Gene3D" id="3.30.450.70">
    <property type="match status" value="1"/>
</dbReference>
<name>A0AA89C5H4_PINIB</name>
<dbReference type="SMART" id="SM01399">
    <property type="entry name" value="Sybindin"/>
    <property type="match status" value="1"/>
</dbReference>
<comment type="function">
    <text evidence="7">Core component of the TRAPP complexes which has a function of guanine nucleotide exchange factor activity for Rab1 GTPase. Plays a role in vesicular transport from endoplasmic reticulum to Golgi and autophagy. May play a role in dendrite postsynaptic membrane trafficking.</text>
</comment>
<organism evidence="10 11">
    <name type="scientific">Pinctada imbricata</name>
    <name type="common">Atlantic pearl-oyster</name>
    <name type="synonym">Pinctada martensii</name>
    <dbReference type="NCBI Taxonomy" id="66713"/>
    <lineage>
        <taxon>Eukaryota</taxon>
        <taxon>Metazoa</taxon>
        <taxon>Spiralia</taxon>
        <taxon>Lophotrochozoa</taxon>
        <taxon>Mollusca</taxon>
        <taxon>Bivalvia</taxon>
        <taxon>Autobranchia</taxon>
        <taxon>Pteriomorphia</taxon>
        <taxon>Pterioida</taxon>
        <taxon>Pterioidea</taxon>
        <taxon>Pteriidae</taxon>
        <taxon>Pinctada</taxon>
    </lineage>
</organism>
<evidence type="ECO:0000256" key="4">
    <source>
        <dbReference type="ARBA" id="ARBA00022892"/>
    </source>
</evidence>
<dbReference type="PANTHER" id="PTHR23249">
    <property type="entry name" value="TRAFFICKING PROTEIN PARTICLE COMPLEX SUBUNIT"/>
    <property type="match status" value="1"/>
</dbReference>
<proteinExistence type="inferred from homology"/>
<keyword evidence="2 9" id="KW-0813">Transport</keyword>
<dbReference type="SUPFAM" id="SSF64356">
    <property type="entry name" value="SNARE-like"/>
    <property type="match status" value="1"/>
</dbReference>
<dbReference type="CDD" id="cd14856">
    <property type="entry name" value="TRAPPC4_synbindin"/>
    <property type="match status" value="1"/>
</dbReference>
<keyword evidence="4 9" id="KW-0931">ER-Golgi transport</keyword>
<gene>
    <name evidence="10" type="ORF">FSP39_007136</name>
</gene>
<dbReference type="GO" id="GO:0006888">
    <property type="term" value="P:endoplasmic reticulum to Golgi vesicle-mediated transport"/>
    <property type="evidence" value="ECO:0007669"/>
    <property type="project" value="UniProtKB-UniRule"/>
</dbReference>
<dbReference type="GO" id="GO:0030008">
    <property type="term" value="C:TRAPP complex"/>
    <property type="evidence" value="ECO:0007669"/>
    <property type="project" value="UniProtKB-UniRule"/>
</dbReference>
<keyword evidence="5 9" id="KW-0333">Golgi apparatus</keyword>
<accession>A0AA89C5H4</accession>
<keyword evidence="11" id="KW-1185">Reference proteome</keyword>
<dbReference type="FunFam" id="3.30.450.70:FF:000009">
    <property type="entry name" value="Trafficking protein particle complex 4"/>
    <property type="match status" value="1"/>
</dbReference>
<dbReference type="EMBL" id="VSWD01000005">
    <property type="protein sequence ID" value="KAK3101894.1"/>
    <property type="molecule type" value="Genomic_DNA"/>
</dbReference>
<sequence>MGIFSVYIINKAGGLIYQYDHISQRPEAEKTFSYPLELVLKLVDDKIVVAFGERDGIKVGHTLLAVNGISLEGRYLQTDGQDAMEIIAAPENYPINLKFGRTRLTTNERIMLASMFHSLFAIGSQLSPEHHSSGIEVLETDGFKLQCYQTMTGIKFIVIADPKQTGVEVLLRKMYEVYSDFALKNPFYSLDMPIRCDLFDTNLQQVIETSERQGIGNV</sequence>
<dbReference type="Proteomes" id="UP001186944">
    <property type="component" value="Unassembled WGS sequence"/>
</dbReference>
<comment type="subunit">
    <text evidence="8">Component of the multisubunit TRAPP (transport protein particle) complex, which includes at least TRAPPC2, TRAPPC2L, TRAPPC3, TRAPPC3L, TRAPPC4, TRAPPC5, TRAPPC8, TRAPPC9, TRAPPC10, TRAPPC11 and TRAPPC12. Interacts with SDC2.</text>
</comment>
<evidence type="ECO:0000256" key="3">
    <source>
        <dbReference type="ARBA" id="ARBA00022824"/>
    </source>
</evidence>
<protein>
    <recommendedName>
        <fullName evidence="9">Trafficking protein particle complex subunit</fullName>
    </recommendedName>
</protein>
<evidence type="ECO:0000313" key="11">
    <source>
        <dbReference type="Proteomes" id="UP001186944"/>
    </source>
</evidence>